<reference evidence="1" key="1">
    <citation type="journal article" date="2020" name="Stud. Mycol.">
        <title>101 Dothideomycetes genomes: a test case for predicting lifestyles and emergence of pathogens.</title>
        <authorList>
            <person name="Haridas S."/>
            <person name="Albert R."/>
            <person name="Binder M."/>
            <person name="Bloem J."/>
            <person name="Labutti K."/>
            <person name="Salamov A."/>
            <person name="Andreopoulos B."/>
            <person name="Baker S."/>
            <person name="Barry K."/>
            <person name="Bills G."/>
            <person name="Bluhm B."/>
            <person name="Cannon C."/>
            <person name="Castanera R."/>
            <person name="Culley D."/>
            <person name="Daum C."/>
            <person name="Ezra D."/>
            <person name="Gonzalez J."/>
            <person name="Henrissat B."/>
            <person name="Kuo A."/>
            <person name="Liang C."/>
            <person name="Lipzen A."/>
            <person name="Lutzoni F."/>
            <person name="Magnuson J."/>
            <person name="Mondo S."/>
            <person name="Nolan M."/>
            <person name="Ohm R."/>
            <person name="Pangilinan J."/>
            <person name="Park H.-J."/>
            <person name="Ramirez L."/>
            <person name="Alfaro M."/>
            <person name="Sun H."/>
            <person name="Tritt A."/>
            <person name="Yoshinaga Y."/>
            <person name="Zwiers L.-H."/>
            <person name="Turgeon B."/>
            <person name="Goodwin S."/>
            <person name="Spatafora J."/>
            <person name="Crous P."/>
            <person name="Grigoriev I."/>
        </authorList>
    </citation>
    <scope>NUCLEOTIDE SEQUENCE</scope>
    <source>
        <strain evidence="1">Tuck. ex Michener</strain>
    </source>
</reference>
<sequence>MKRYQHRRTNRYRVVKFIRDVARFNASYCVSELQRFEPHASFGEHSYVLLEVIRSVISVLRTKRLTRLSSHSTIGHARNALGAHGSILVLPSQVLKSIDPTWTDTQMALAEEAPCTIRRWDLLQFP</sequence>
<gene>
    <name evidence="1" type="ORF">EV356DRAFT_230051</name>
</gene>
<organism evidence="1 2">
    <name type="scientific">Viridothelium virens</name>
    <name type="common">Speckled blister lichen</name>
    <name type="synonym">Trypethelium virens</name>
    <dbReference type="NCBI Taxonomy" id="1048519"/>
    <lineage>
        <taxon>Eukaryota</taxon>
        <taxon>Fungi</taxon>
        <taxon>Dikarya</taxon>
        <taxon>Ascomycota</taxon>
        <taxon>Pezizomycotina</taxon>
        <taxon>Dothideomycetes</taxon>
        <taxon>Dothideomycetes incertae sedis</taxon>
        <taxon>Trypetheliales</taxon>
        <taxon>Trypetheliaceae</taxon>
        <taxon>Viridothelium</taxon>
    </lineage>
</organism>
<accession>A0A6A6H5C9</accession>
<dbReference type="AlphaFoldDB" id="A0A6A6H5C9"/>
<evidence type="ECO:0000313" key="1">
    <source>
        <dbReference type="EMBL" id="KAF2233028.1"/>
    </source>
</evidence>
<name>A0A6A6H5C9_VIRVR</name>
<dbReference type="Proteomes" id="UP000800092">
    <property type="component" value="Unassembled WGS sequence"/>
</dbReference>
<protein>
    <submittedName>
        <fullName evidence="1">Uncharacterized protein</fullName>
    </submittedName>
</protein>
<keyword evidence="2" id="KW-1185">Reference proteome</keyword>
<dbReference type="EMBL" id="ML991810">
    <property type="protein sequence ID" value="KAF2233028.1"/>
    <property type="molecule type" value="Genomic_DNA"/>
</dbReference>
<evidence type="ECO:0000313" key="2">
    <source>
        <dbReference type="Proteomes" id="UP000800092"/>
    </source>
</evidence>
<proteinExistence type="predicted"/>